<dbReference type="Proteomes" id="UP000026962">
    <property type="component" value="Chromosome 1"/>
</dbReference>
<reference evidence="1" key="1">
    <citation type="submission" date="2015-04" db="UniProtKB">
        <authorList>
            <consortium name="EnsemblPlants"/>
        </authorList>
    </citation>
    <scope>IDENTIFICATION</scope>
</reference>
<reference evidence="1" key="2">
    <citation type="submission" date="2018-05" db="EMBL/GenBank/DDBJ databases">
        <title>OpunRS2 (Oryza punctata Reference Sequence Version 2).</title>
        <authorList>
            <person name="Zhang J."/>
            <person name="Kudrna D."/>
            <person name="Lee S."/>
            <person name="Talag J."/>
            <person name="Welchert J."/>
            <person name="Wing R.A."/>
        </authorList>
    </citation>
    <scope>NUCLEOTIDE SEQUENCE [LARGE SCALE GENOMIC DNA]</scope>
</reference>
<evidence type="ECO:0000313" key="2">
    <source>
        <dbReference type="Proteomes" id="UP000026962"/>
    </source>
</evidence>
<dbReference type="AlphaFoldDB" id="A0A0E0JTI7"/>
<keyword evidence="2" id="KW-1185">Reference proteome</keyword>
<dbReference type="Gramene" id="OPUNC01G42650.1">
    <property type="protein sequence ID" value="OPUNC01G42650.1"/>
    <property type="gene ID" value="OPUNC01G42650"/>
</dbReference>
<dbReference type="EnsemblPlants" id="OPUNC01G42650.1">
    <property type="protein sequence ID" value="OPUNC01G42650.1"/>
    <property type="gene ID" value="OPUNC01G42650"/>
</dbReference>
<name>A0A0E0JTI7_ORYPU</name>
<accession>A0A0E0JTI7</accession>
<evidence type="ECO:0000313" key="1">
    <source>
        <dbReference type="EnsemblPlants" id="OPUNC01G42650.1"/>
    </source>
</evidence>
<proteinExistence type="predicted"/>
<organism evidence="1">
    <name type="scientific">Oryza punctata</name>
    <name type="common">Red rice</name>
    <dbReference type="NCBI Taxonomy" id="4537"/>
    <lineage>
        <taxon>Eukaryota</taxon>
        <taxon>Viridiplantae</taxon>
        <taxon>Streptophyta</taxon>
        <taxon>Embryophyta</taxon>
        <taxon>Tracheophyta</taxon>
        <taxon>Spermatophyta</taxon>
        <taxon>Magnoliopsida</taxon>
        <taxon>Liliopsida</taxon>
        <taxon>Poales</taxon>
        <taxon>Poaceae</taxon>
        <taxon>BOP clade</taxon>
        <taxon>Oryzoideae</taxon>
        <taxon>Oryzeae</taxon>
        <taxon>Oryzinae</taxon>
        <taxon>Oryza</taxon>
    </lineage>
</organism>
<sequence length="111" mass="12441">MIVNEPRRFGRGSTIIGMKASDGLQLSGQRLTIRNPFAKVAFRGASAKFRLAWTTALAPRPLPAEKCKTNKLFLPVDGIFFLFPKSISYFALCKMHRISLCTCFYMDSTAM</sequence>
<dbReference type="HOGENOM" id="CLU_2162517_0_0_1"/>
<protein>
    <submittedName>
        <fullName evidence="1">Uncharacterized protein</fullName>
    </submittedName>
</protein>